<dbReference type="Pfam" id="PF13177">
    <property type="entry name" value="DNA_pol3_delta2"/>
    <property type="match status" value="1"/>
</dbReference>
<dbReference type="Pfam" id="PF12169">
    <property type="entry name" value="DNA_pol3_gamma3"/>
    <property type="match status" value="1"/>
</dbReference>
<evidence type="ECO:0000256" key="11">
    <source>
        <dbReference type="ARBA" id="ARBA00049244"/>
    </source>
</evidence>
<keyword evidence="4" id="KW-0548">Nucleotidyltransferase</keyword>
<evidence type="ECO:0000259" key="13">
    <source>
        <dbReference type="SMART" id="SM00382"/>
    </source>
</evidence>
<dbReference type="Gene3D" id="1.10.8.60">
    <property type="match status" value="1"/>
</dbReference>
<organism evidence="14 15">
    <name type="scientific">Ancrocorticia populi</name>
    <dbReference type="NCBI Taxonomy" id="2175228"/>
    <lineage>
        <taxon>Bacteria</taxon>
        <taxon>Bacillati</taxon>
        <taxon>Actinomycetota</taxon>
        <taxon>Actinomycetes</taxon>
        <taxon>Actinomycetales</taxon>
        <taxon>Actinomycetaceae</taxon>
        <taxon>Ancrocorticia</taxon>
    </lineage>
</organism>
<evidence type="ECO:0000256" key="8">
    <source>
        <dbReference type="ARBA" id="ARBA00022833"/>
    </source>
</evidence>
<evidence type="ECO:0000313" key="14">
    <source>
        <dbReference type="EMBL" id="PWF27758.1"/>
    </source>
</evidence>
<dbReference type="InterPro" id="IPR045085">
    <property type="entry name" value="HLD_clamp_pol_III_gamma_tau"/>
</dbReference>
<evidence type="ECO:0000256" key="6">
    <source>
        <dbReference type="ARBA" id="ARBA00022723"/>
    </source>
</evidence>
<evidence type="ECO:0000256" key="1">
    <source>
        <dbReference type="ARBA" id="ARBA00006360"/>
    </source>
</evidence>
<dbReference type="PANTHER" id="PTHR11669:SF0">
    <property type="entry name" value="PROTEIN STICHEL-LIKE 2"/>
    <property type="match status" value="1"/>
</dbReference>
<comment type="caution">
    <text evidence="14">The sequence shown here is derived from an EMBL/GenBank/DDBJ whole genome shotgun (WGS) entry which is preliminary data.</text>
</comment>
<comment type="catalytic activity">
    <reaction evidence="11">
        <text>DNA(n) + a 2'-deoxyribonucleoside 5'-triphosphate = DNA(n+1) + diphosphate</text>
        <dbReference type="Rhea" id="RHEA:22508"/>
        <dbReference type="Rhea" id="RHEA-COMP:17339"/>
        <dbReference type="Rhea" id="RHEA-COMP:17340"/>
        <dbReference type="ChEBI" id="CHEBI:33019"/>
        <dbReference type="ChEBI" id="CHEBI:61560"/>
        <dbReference type="ChEBI" id="CHEBI:173112"/>
        <dbReference type="EC" id="2.7.7.7"/>
    </reaction>
</comment>
<dbReference type="EC" id="2.7.7.7" evidence="2"/>
<keyword evidence="7" id="KW-0547">Nucleotide-binding</keyword>
<comment type="similarity">
    <text evidence="1">Belongs to the DnaX/STICHEL family.</text>
</comment>
<dbReference type="GO" id="GO:0006261">
    <property type="term" value="P:DNA-templated DNA replication"/>
    <property type="evidence" value="ECO:0007669"/>
    <property type="project" value="TreeGrafter"/>
</dbReference>
<feature type="domain" description="AAA+ ATPase" evidence="13">
    <location>
        <begin position="36"/>
        <end position="184"/>
    </location>
</feature>
<keyword evidence="15" id="KW-1185">Reference proteome</keyword>
<feature type="compositionally biased region" description="Low complexity" evidence="12">
    <location>
        <begin position="610"/>
        <end position="623"/>
    </location>
</feature>
<dbReference type="InterPro" id="IPR003593">
    <property type="entry name" value="AAA+_ATPase"/>
</dbReference>
<reference evidence="15" key="1">
    <citation type="submission" date="2018-05" db="EMBL/GenBank/DDBJ databases">
        <authorList>
            <person name="Li Y."/>
        </authorList>
    </citation>
    <scope>NUCLEOTIDE SEQUENCE [LARGE SCALE GENOMIC DNA]</scope>
    <source>
        <strain evidence="15">sk1b4</strain>
    </source>
</reference>
<dbReference type="InterPro" id="IPR050238">
    <property type="entry name" value="DNA_Rep/Repair_Clamp_Loader"/>
</dbReference>
<evidence type="ECO:0000256" key="4">
    <source>
        <dbReference type="ARBA" id="ARBA00022695"/>
    </source>
</evidence>
<evidence type="ECO:0000256" key="3">
    <source>
        <dbReference type="ARBA" id="ARBA00022679"/>
    </source>
</evidence>
<dbReference type="GO" id="GO:0005524">
    <property type="term" value="F:ATP binding"/>
    <property type="evidence" value="ECO:0007669"/>
    <property type="project" value="UniProtKB-KW"/>
</dbReference>
<evidence type="ECO:0000256" key="9">
    <source>
        <dbReference type="ARBA" id="ARBA00022840"/>
    </source>
</evidence>
<dbReference type="InterPro" id="IPR027417">
    <property type="entry name" value="P-loop_NTPase"/>
</dbReference>
<protein>
    <recommendedName>
        <fullName evidence="2">DNA-directed DNA polymerase</fullName>
        <ecNumber evidence="2">2.7.7.7</ecNumber>
    </recommendedName>
</protein>
<feature type="compositionally biased region" description="Pro residues" evidence="12">
    <location>
        <begin position="590"/>
        <end position="600"/>
    </location>
</feature>
<dbReference type="GO" id="GO:0003887">
    <property type="term" value="F:DNA-directed DNA polymerase activity"/>
    <property type="evidence" value="ECO:0007669"/>
    <property type="project" value="UniProtKB-KW"/>
</dbReference>
<keyword evidence="6" id="KW-0479">Metal-binding</keyword>
<keyword evidence="8" id="KW-0862">Zinc</keyword>
<gene>
    <name evidence="14" type="primary">dnaX</name>
    <name evidence="14" type="ORF">DD236_01750</name>
</gene>
<feature type="compositionally biased region" description="Low complexity" evidence="12">
    <location>
        <begin position="466"/>
        <end position="485"/>
    </location>
</feature>
<dbReference type="Gene3D" id="1.20.272.10">
    <property type="match status" value="1"/>
</dbReference>
<feature type="compositionally biased region" description="Acidic residues" evidence="12">
    <location>
        <begin position="793"/>
        <end position="804"/>
    </location>
</feature>
<dbReference type="InterPro" id="IPR022754">
    <property type="entry name" value="DNA_pol_III_gamma-3"/>
</dbReference>
<feature type="compositionally biased region" description="Low complexity" evidence="12">
    <location>
        <begin position="647"/>
        <end position="656"/>
    </location>
</feature>
<keyword evidence="3" id="KW-0808">Transferase</keyword>
<dbReference type="Proteomes" id="UP000245283">
    <property type="component" value="Unassembled WGS sequence"/>
</dbReference>
<evidence type="ECO:0000256" key="2">
    <source>
        <dbReference type="ARBA" id="ARBA00012417"/>
    </source>
</evidence>
<dbReference type="SUPFAM" id="SSF52540">
    <property type="entry name" value="P-loop containing nucleoside triphosphate hydrolases"/>
    <property type="match status" value="1"/>
</dbReference>
<dbReference type="GO" id="GO:0046872">
    <property type="term" value="F:metal ion binding"/>
    <property type="evidence" value="ECO:0007669"/>
    <property type="project" value="UniProtKB-KW"/>
</dbReference>
<evidence type="ECO:0000256" key="7">
    <source>
        <dbReference type="ARBA" id="ARBA00022741"/>
    </source>
</evidence>
<feature type="region of interest" description="Disordered" evidence="12">
    <location>
        <begin position="368"/>
        <end position="488"/>
    </location>
</feature>
<keyword evidence="10" id="KW-0239">DNA-directed DNA polymerase</keyword>
<dbReference type="NCBIfam" id="TIGR02397">
    <property type="entry name" value="dnaX_nterm"/>
    <property type="match status" value="1"/>
</dbReference>
<keyword evidence="5" id="KW-0235">DNA replication</keyword>
<feature type="region of interest" description="Disordered" evidence="12">
    <location>
        <begin position="565"/>
        <end position="815"/>
    </location>
</feature>
<dbReference type="GO" id="GO:0009360">
    <property type="term" value="C:DNA polymerase III complex"/>
    <property type="evidence" value="ECO:0007669"/>
    <property type="project" value="InterPro"/>
</dbReference>
<accession>A0A2V1K8H3</accession>
<evidence type="ECO:0000256" key="12">
    <source>
        <dbReference type="SAM" id="MobiDB-lite"/>
    </source>
</evidence>
<dbReference type="AlphaFoldDB" id="A0A2V1K8H3"/>
<dbReference type="InterPro" id="IPR012763">
    <property type="entry name" value="DNA_pol_III_sug/sutau_N"/>
</dbReference>
<dbReference type="FunFam" id="3.40.50.300:FF:000014">
    <property type="entry name" value="DNA polymerase III subunit gamma/tau"/>
    <property type="match status" value="1"/>
</dbReference>
<dbReference type="InterPro" id="IPR008921">
    <property type="entry name" value="DNA_pol3_clamp-load_cplx_C"/>
</dbReference>
<dbReference type="SMART" id="SM00382">
    <property type="entry name" value="AAA"/>
    <property type="match status" value="1"/>
</dbReference>
<dbReference type="SUPFAM" id="SSF48019">
    <property type="entry name" value="post-AAA+ oligomerization domain-like"/>
    <property type="match status" value="1"/>
</dbReference>
<dbReference type="Gene3D" id="3.40.50.300">
    <property type="entry name" value="P-loop containing nucleotide triphosphate hydrolases"/>
    <property type="match status" value="1"/>
</dbReference>
<sequence>MSMALYRRYRPQKFQDVIGQEQVTKPLMAALRAGKTAHAYLFSGPRGCGKTTSARILARCLNCVEAPTDTPCGVCESCRELAAEGSGSLDVVEMDAASHGGVDDARDLIERASFAPARDRYKIFIIDEAHMVSNQGFNALLKLVEEPPDHIKFIFATTEPEKVIGTIRSRTHHYPFRLVPPDELEGYLGQICAEEGVDAGAGVLPLVVRAGGGSVRDSLSVLDQLIGGSEANSLTYESAIALLGFTDGSLLDDSIGALAARDGATLFAVVDRVIQSGHDPRRFVEDLLQRLRDIVVISLAGESAHDVLVSVPDDQYERMVQQANNLGAARASHSADLVNDALTQMAGATSPRLQLELLCARLLLPPTAQADSSQPRTATAAGGASGDGPQRPKPSRATERPARPSSATRPDAPAPKQPNNPSVPGRQINAQWAAPVSPASGGEKTPDRDLTQTRGEAAAEAEKPATPKVPTPTASEPPAAPEPSSGDVSMIRQRWKEIVADVQATSKSTAALIQTNAQVGGLENGVLTLLFQTQGLATTFNNRGHGPRVQAALHEVLGVDATVEASVGGDGKGPKAQAVPAASPSNQAPDPVPSHKPVPTPDTYDEPGTSRDSGPSPDSAPDPVQAQEPALPRRLSSVPDPAPEPEQAPAADLDPAGVLAPLLDGPVLQAVSPNVPSGDEPPFPQDEPPLDEPYLDEPPLDEPPVAEPALDGPASVTSAESDEVPFYAQQMPTPRRPEDIGPETPATPSFSIPQRSRPQPSAEEKATPSIGDRIRRMHGGSAQSPAEPPPPPEYDEDPYDEGVSPDDPTIAQSNVVGIEVVLSTFKGTVIDEQTRNGE</sequence>
<feature type="compositionally biased region" description="Acidic residues" evidence="12">
    <location>
        <begin position="688"/>
        <end position="700"/>
    </location>
</feature>
<feature type="compositionally biased region" description="Polar residues" evidence="12">
    <location>
        <begin position="746"/>
        <end position="759"/>
    </location>
</feature>
<dbReference type="Pfam" id="PF22608">
    <property type="entry name" value="DNAX_ATPase_lid"/>
    <property type="match status" value="1"/>
</dbReference>
<evidence type="ECO:0000313" key="15">
    <source>
        <dbReference type="Proteomes" id="UP000245283"/>
    </source>
</evidence>
<evidence type="ECO:0000256" key="5">
    <source>
        <dbReference type="ARBA" id="ARBA00022705"/>
    </source>
</evidence>
<dbReference type="GO" id="GO:0003677">
    <property type="term" value="F:DNA binding"/>
    <property type="evidence" value="ECO:0007669"/>
    <property type="project" value="InterPro"/>
</dbReference>
<evidence type="ECO:0000256" key="10">
    <source>
        <dbReference type="ARBA" id="ARBA00022932"/>
    </source>
</evidence>
<name>A0A2V1K8H3_9ACTO</name>
<proteinExistence type="inferred from homology"/>
<dbReference type="CDD" id="cd18137">
    <property type="entry name" value="HLD_clamp_pol_III_gamma_tau"/>
    <property type="match status" value="1"/>
</dbReference>
<dbReference type="CDD" id="cd00009">
    <property type="entry name" value="AAA"/>
    <property type="match status" value="1"/>
</dbReference>
<dbReference type="PANTHER" id="PTHR11669">
    <property type="entry name" value="REPLICATION FACTOR C / DNA POLYMERASE III GAMMA-TAU SUBUNIT"/>
    <property type="match status" value="1"/>
</dbReference>
<dbReference type="NCBIfam" id="NF005846">
    <property type="entry name" value="PRK07764.1-6"/>
    <property type="match status" value="1"/>
</dbReference>
<dbReference type="OrthoDB" id="9810148at2"/>
<keyword evidence="9" id="KW-0067">ATP-binding</keyword>
<dbReference type="EMBL" id="QETB01000001">
    <property type="protein sequence ID" value="PWF27758.1"/>
    <property type="molecule type" value="Genomic_DNA"/>
</dbReference>